<dbReference type="AlphaFoldDB" id="A0A1U7W121"/>
<dbReference type="PROSITE" id="PS50884">
    <property type="entry name" value="ZF_DOF_2"/>
    <property type="match status" value="1"/>
</dbReference>
<dbReference type="Pfam" id="PF02701">
    <property type="entry name" value="Zn_ribbon_Dof"/>
    <property type="match status" value="1"/>
</dbReference>
<evidence type="ECO:0000256" key="5">
    <source>
        <dbReference type="ARBA" id="ARBA00023125"/>
    </source>
</evidence>
<keyword evidence="1 9" id="KW-0479">Metal-binding</keyword>
<proteinExistence type="predicted"/>
<dbReference type="PROSITE" id="PS01361">
    <property type="entry name" value="ZF_DOF_1"/>
    <property type="match status" value="1"/>
</dbReference>
<keyword evidence="5 8" id="KW-0238">DNA-binding</keyword>
<dbReference type="STRING" id="4096.A0A1U7W121"/>
<dbReference type="GO" id="GO:0003677">
    <property type="term" value="F:DNA binding"/>
    <property type="evidence" value="ECO:0007669"/>
    <property type="project" value="UniProtKB-UniRule"/>
</dbReference>
<feature type="domain" description="Dof-type" evidence="10">
    <location>
        <begin position="42"/>
        <end position="96"/>
    </location>
</feature>
<dbReference type="PANTHER" id="PTHR31992:SF344">
    <property type="entry name" value="DOF ZINC FINGER PROTEIN"/>
    <property type="match status" value="1"/>
</dbReference>
<evidence type="ECO:0000256" key="2">
    <source>
        <dbReference type="ARBA" id="ARBA00022771"/>
    </source>
</evidence>
<dbReference type="eggNOG" id="ENOG502RBT7">
    <property type="taxonomic scope" value="Eukaryota"/>
</dbReference>
<name>A0A1U7W121_NICSY</name>
<dbReference type="PANTHER" id="PTHR31992">
    <property type="entry name" value="DOF ZINC FINGER PROTEIN DOF1.4-RELATED"/>
    <property type="match status" value="1"/>
</dbReference>
<dbReference type="Proteomes" id="UP000189701">
    <property type="component" value="Unplaced"/>
</dbReference>
<keyword evidence="2 8" id="KW-0863">Zinc-finger</keyword>
<reference evidence="12" key="2">
    <citation type="submission" date="2025-08" db="UniProtKB">
        <authorList>
            <consortium name="RefSeq"/>
        </authorList>
    </citation>
    <scope>IDENTIFICATION</scope>
    <source>
        <tissue evidence="12">Leaf</tissue>
    </source>
</reference>
<sequence length="289" mass="32360">MLVIDSEKMAQISSTTNEIWPQQNNESRYMEKSISQDQQQPLKCPRCNSSNTKFCYYNNYSLSQPRHFCKGCKRYWTRGGTIRNVPVGGGCRKNKKIKKPNATTTNLSHNFHQPQIIDDLSPITSTHHSNPLFYGLPTNPSDLNTQFPRLFNFRVSNTDQNLGLGFSSGQIQDVMTTTNSISHISSYPIFGSSLISSSNSNLASLIASSLQQQNFKSNNNKFQDLSPYTGEGGNVMLKEVKMEGESQKRLDWNISNNQIQQINSADPSLTWAGTYVDPSNIESSVPALI</sequence>
<organism evidence="11 12">
    <name type="scientific">Nicotiana sylvestris</name>
    <name type="common">Wood tobacco</name>
    <name type="synonym">South American tobacco</name>
    <dbReference type="NCBI Taxonomy" id="4096"/>
    <lineage>
        <taxon>Eukaryota</taxon>
        <taxon>Viridiplantae</taxon>
        <taxon>Streptophyta</taxon>
        <taxon>Embryophyta</taxon>
        <taxon>Tracheophyta</taxon>
        <taxon>Spermatophyta</taxon>
        <taxon>Magnoliopsida</taxon>
        <taxon>eudicotyledons</taxon>
        <taxon>Gunneridae</taxon>
        <taxon>Pentapetalae</taxon>
        <taxon>asterids</taxon>
        <taxon>lamiids</taxon>
        <taxon>Solanales</taxon>
        <taxon>Solanaceae</taxon>
        <taxon>Nicotianoideae</taxon>
        <taxon>Nicotianeae</taxon>
        <taxon>Nicotiana</taxon>
    </lineage>
</organism>
<keyword evidence="4 9" id="KW-0805">Transcription regulation</keyword>
<comment type="function">
    <text evidence="9">Transcription factor that binds specifically to a 5'-AA[AG]G-3' consensus core sequence.</text>
</comment>
<evidence type="ECO:0000256" key="9">
    <source>
        <dbReference type="RuleBase" id="RU369094"/>
    </source>
</evidence>
<keyword evidence="3 9" id="KW-0862">Zinc</keyword>
<evidence type="ECO:0000256" key="1">
    <source>
        <dbReference type="ARBA" id="ARBA00022723"/>
    </source>
</evidence>
<keyword evidence="7 8" id="KW-0539">Nucleus</keyword>
<dbReference type="OrthoDB" id="1927254at2759"/>
<evidence type="ECO:0000259" key="10">
    <source>
        <dbReference type="PROSITE" id="PS50884"/>
    </source>
</evidence>
<evidence type="ECO:0000256" key="3">
    <source>
        <dbReference type="ARBA" id="ARBA00022833"/>
    </source>
</evidence>
<accession>A0A1U7W121</accession>
<dbReference type="GO" id="GO:0003700">
    <property type="term" value="F:DNA-binding transcription factor activity"/>
    <property type="evidence" value="ECO:0007669"/>
    <property type="project" value="UniProtKB-UniRule"/>
</dbReference>
<dbReference type="KEGG" id="nsy:104219021"/>
<evidence type="ECO:0000313" key="12">
    <source>
        <dbReference type="RefSeq" id="XP_009767955.1"/>
    </source>
</evidence>
<keyword evidence="11" id="KW-1185">Reference proteome</keyword>
<dbReference type="InterPro" id="IPR003851">
    <property type="entry name" value="Znf_Dof"/>
</dbReference>
<gene>
    <name evidence="12" type="primary">LOC104219021</name>
</gene>
<dbReference type="GO" id="GO:0005634">
    <property type="term" value="C:nucleus"/>
    <property type="evidence" value="ECO:0007669"/>
    <property type="project" value="UniProtKB-SubCell"/>
</dbReference>
<evidence type="ECO:0000256" key="7">
    <source>
        <dbReference type="ARBA" id="ARBA00023242"/>
    </source>
</evidence>
<dbReference type="InterPro" id="IPR045174">
    <property type="entry name" value="Dof"/>
</dbReference>
<reference evidence="11" key="1">
    <citation type="journal article" date="2013" name="Genome Biol.">
        <title>Reference genomes and transcriptomes of Nicotiana sylvestris and Nicotiana tomentosiformis.</title>
        <authorList>
            <person name="Sierro N."/>
            <person name="Battey J.N."/>
            <person name="Ouadi S."/>
            <person name="Bovet L."/>
            <person name="Goepfert S."/>
            <person name="Bakaher N."/>
            <person name="Peitsch M.C."/>
            <person name="Ivanov N.V."/>
        </authorList>
    </citation>
    <scope>NUCLEOTIDE SEQUENCE [LARGE SCALE GENOMIC DNA]</scope>
</reference>
<evidence type="ECO:0000256" key="8">
    <source>
        <dbReference type="PROSITE-ProRule" id="PRU00071"/>
    </source>
</evidence>
<dbReference type="GeneID" id="104219021"/>
<evidence type="ECO:0000313" key="11">
    <source>
        <dbReference type="Proteomes" id="UP000189701"/>
    </source>
</evidence>
<evidence type="ECO:0000256" key="4">
    <source>
        <dbReference type="ARBA" id="ARBA00023015"/>
    </source>
</evidence>
<comment type="subcellular location">
    <subcellularLocation>
        <location evidence="8 9">Nucleus</location>
    </subcellularLocation>
</comment>
<dbReference type="RefSeq" id="XP_009767955.1">
    <property type="nucleotide sequence ID" value="XM_009769653.1"/>
</dbReference>
<protein>
    <recommendedName>
        <fullName evidence="9">Dof zinc finger protein</fullName>
    </recommendedName>
</protein>
<evidence type="ECO:0000256" key="6">
    <source>
        <dbReference type="ARBA" id="ARBA00023163"/>
    </source>
</evidence>
<dbReference type="GO" id="GO:0008270">
    <property type="term" value="F:zinc ion binding"/>
    <property type="evidence" value="ECO:0007669"/>
    <property type="project" value="UniProtKB-KW"/>
</dbReference>
<keyword evidence="6 9" id="KW-0804">Transcription</keyword>